<proteinExistence type="predicted"/>
<accession>A0A2P6N320</accession>
<feature type="compositionally biased region" description="Polar residues" evidence="1">
    <location>
        <begin position="149"/>
        <end position="174"/>
    </location>
</feature>
<dbReference type="GO" id="GO:0005930">
    <property type="term" value="C:axoneme"/>
    <property type="evidence" value="ECO:0007669"/>
    <property type="project" value="TreeGrafter"/>
</dbReference>
<dbReference type="EMBL" id="MDYQ01000229">
    <property type="protein sequence ID" value="PRP78347.1"/>
    <property type="molecule type" value="Genomic_DNA"/>
</dbReference>
<dbReference type="PANTHER" id="PTHR12509:SF8">
    <property type="entry name" value="SPERMATOGENESIS-ASSOCIATED PROTEIN 4"/>
    <property type="match status" value="1"/>
</dbReference>
<organism evidence="3 4">
    <name type="scientific">Planoprotostelium fungivorum</name>
    <dbReference type="NCBI Taxonomy" id="1890364"/>
    <lineage>
        <taxon>Eukaryota</taxon>
        <taxon>Amoebozoa</taxon>
        <taxon>Evosea</taxon>
        <taxon>Variosea</taxon>
        <taxon>Cavosteliida</taxon>
        <taxon>Cavosteliaceae</taxon>
        <taxon>Planoprotostelium</taxon>
    </lineage>
</organism>
<gene>
    <name evidence="3" type="ORF">PROFUN_11387</name>
</gene>
<dbReference type="PANTHER" id="PTHR12509">
    <property type="entry name" value="SPERMATOGENESIS-ASSOCIATED 4-RELATED"/>
    <property type="match status" value="1"/>
</dbReference>
<dbReference type="PROSITE" id="PS50021">
    <property type="entry name" value="CH"/>
    <property type="match status" value="1"/>
</dbReference>
<feature type="compositionally biased region" description="Polar residues" evidence="1">
    <location>
        <begin position="129"/>
        <end position="142"/>
    </location>
</feature>
<dbReference type="InterPro" id="IPR036872">
    <property type="entry name" value="CH_dom_sf"/>
</dbReference>
<feature type="region of interest" description="Disordered" evidence="1">
    <location>
        <begin position="129"/>
        <end position="217"/>
    </location>
</feature>
<evidence type="ECO:0000259" key="2">
    <source>
        <dbReference type="PROSITE" id="PS50021"/>
    </source>
</evidence>
<reference evidence="3 4" key="1">
    <citation type="journal article" date="2018" name="Genome Biol. Evol.">
        <title>Multiple Roots of Fruiting Body Formation in Amoebozoa.</title>
        <authorList>
            <person name="Hillmann F."/>
            <person name="Forbes G."/>
            <person name="Novohradska S."/>
            <person name="Ferling I."/>
            <person name="Riege K."/>
            <person name="Groth M."/>
            <person name="Westermann M."/>
            <person name="Marz M."/>
            <person name="Spaller T."/>
            <person name="Winckler T."/>
            <person name="Schaap P."/>
            <person name="Glockner G."/>
        </authorList>
    </citation>
    <scope>NUCLEOTIDE SEQUENCE [LARGE SCALE GENOMIC DNA]</scope>
    <source>
        <strain evidence="3 4">Jena</strain>
    </source>
</reference>
<evidence type="ECO:0000313" key="4">
    <source>
        <dbReference type="Proteomes" id="UP000241769"/>
    </source>
</evidence>
<feature type="domain" description="Calponin-homology (CH)" evidence="2">
    <location>
        <begin position="2"/>
        <end position="108"/>
    </location>
</feature>
<name>A0A2P6N320_9EUKA</name>
<dbReference type="GO" id="GO:0008017">
    <property type="term" value="F:microtubule binding"/>
    <property type="evidence" value="ECO:0007669"/>
    <property type="project" value="TreeGrafter"/>
</dbReference>
<dbReference type="InterPro" id="IPR010441">
    <property type="entry name" value="CH_2"/>
</dbReference>
<dbReference type="Gene3D" id="1.10.418.10">
    <property type="entry name" value="Calponin-like domain"/>
    <property type="match status" value="1"/>
</dbReference>
<dbReference type="InterPro" id="IPR052111">
    <property type="entry name" value="Spermatogenesis_Ciliary_MAP"/>
</dbReference>
<dbReference type="OrthoDB" id="10267674at2759"/>
<dbReference type="STRING" id="1890364.A0A2P6N320"/>
<sequence>MASLDRELLKWLQSLDLSHPVKNPKRDFSNGFTLAEIFSRYYPQDVQMHGFDTGLRISLKAKLGNWELLERFFVKRNVAISKELVADVIQNKPGAGLQVLEIAYTTLTNKTINKSDVVMEKTATPTFARTTASFHSKESPGSTFKGEKSTQPPSFDPSSSVVRQLNTYTETESPPVTVAIPPAKKSSLPPAVKTQASPTLKQGQRLPMPQPLQEMSGQEQIEFKEVQIRPLDINISELRTRKVAGPGRR</sequence>
<dbReference type="AlphaFoldDB" id="A0A2P6N320"/>
<dbReference type="SUPFAM" id="SSF47576">
    <property type="entry name" value="Calponin-homology domain, CH-domain"/>
    <property type="match status" value="1"/>
</dbReference>
<dbReference type="Proteomes" id="UP000241769">
    <property type="component" value="Unassembled WGS sequence"/>
</dbReference>
<dbReference type="InParanoid" id="A0A2P6N320"/>
<protein>
    <recommendedName>
        <fullName evidence="2">Calponin-homology (CH) domain-containing protein</fullName>
    </recommendedName>
</protein>
<dbReference type="InterPro" id="IPR001715">
    <property type="entry name" value="CH_dom"/>
</dbReference>
<keyword evidence="4" id="KW-1185">Reference proteome</keyword>
<evidence type="ECO:0000256" key="1">
    <source>
        <dbReference type="SAM" id="MobiDB-lite"/>
    </source>
</evidence>
<comment type="caution">
    <text evidence="3">The sequence shown here is derived from an EMBL/GenBank/DDBJ whole genome shotgun (WGS) entry which is preliminary data.</text>
</comment>
<evidence type="ECO:0000313" key="3">
    <source>
        <dbReference type="EMBL" id="PRP78347.1"/>
    </source>
</evidence>
<dbReference type="Pfam" id="PF06294">
    <property type="entry name" value="CH_2"/>
    <property type="match status" value="1"/>
</dbReference>
<dbReference type="GO" id="GO:0051493">
    <property type="term" value="P:regulation of cytoskeleton organization"/>
    <property type="evidence" value="ECO:0007669"/>
    <property type="project" value="TreeGrafter"/>
</dbReference>